<comment type="function">
    <text evidence="1 10">Role in flagellar biosynthesis.</text>
</comment>
<feature type="transmembrane region" description="Helical" evidence="10">
    <location>
        <begin position="92"/>
        <end position="111"/>
    </location>
</feature>
<dbReference type="PANTHER" id="PTHR30065">
    <property type="entry name" value="FLAGELLAR BIOSYNTHETIC PROTEIN FLIR"/>
    <property type="match status" value="1"/>
</dbReference>
<dbReference type="PANTHER" id="PTHR30065:SF8">
    <property type="entry name" value="FLAGELLAR BIOSYNTHETIC PROTEIN FLIR"/>
    <property type="match status" value="1"/>
</dbReference>
<keyword evidence="6 10" id="KW-1133">Transmembrane helix</keyword>
<evidence type="ECO:0000256" key="1">
    <source>
        <dbReference type="ARBA" id="ARBA00002578"/>
    </source>
</evidence>
<evidence type="ECO:0000256" key="7">
    <source>
        <dbReference type="ARBA" id="ARBA00023136"/>
    </source>
</evidence>
<keyword evidence="12" id="KW-1185">Reference proteome</keyword>
<dbReference type="EMBL" id="RWKW01000054">
    <property type="protein sequence ID" value="RST85561.1"/>
    <property type="molecule type" value="Genomic_DNA"/>
</dbReference>
<feature type="transmembrane region" description="Helical" evidence="10">
    <location>
        <begin position="179"/>
        <end position="200"/>
    </location>
</feature>
<keyword evidence="8 10" id="KW-0975">Bacterial flagellum</keyword>
<evidence type="ECO:0000256" key="8">
    <source>
        <dbReference type="ARBA" id="ARBA00023143"/>
    </source>
</evidence>
<dbReference type="InterPro" id="IPR002010">
    <property type="entry name" value="T3SS_IM_R"/>
</dbReference>
<evidence type="ECO:0000256" key="4">
    <source>
        <dbReference type="ARBA" id="ARBA00022475"/>
    </source>
</evidence>
<dbReference type="Proteomes" id="UP000278398">
    <property type="component" value="Unassembled WGS sequence"/>
</dbReference>
<proteinExistence type="inferred from homology"/>
<comment type="similarity">
    <text evidence="2 10">Belongs to the FliR/MopE/SpaR family.</text>
</comment>
<feature type="transmembrane region" description="Helical" evidence="10">
    <location>
        <begin position="212"/>
        <end position="232"/>
    </location>
</feature>
<dbReference type="GO" id="GO:0044780">
    <property type="term" value="P:bacterial-type flagellum assembly"/>
    <property type="evidence" value="ECO:0007669"/>
    <property type="project" value="UniProtKB-UniRule"/>
</dbReference>
<gene>
    <name evidence="11" type="primary">fliR</name>
    <name evidence="11" type="ORF">EJC49_15140</name>
</gene>
<comment type="subcellular location">
    <subcellularLocation>
        <location evidence="10">Cell membrane</location>
        <topology evidence="10">Multi-pass membrane protein</topology>
    </subcellularLocation>
    <subcellularLocation>
        <location evidence="10">Bacterial flagellum basal body</location>
    </subcellularLocation>
</comment>
<comment type="caution">
    <text evidence="11">The sequence shown here is derived from an EMBL/GenBank/DDBJ whole genome shotgun (WGS) entry which is preliminary data.</text>
</comment>
<evidence type="ECO:0000313" key="12">
    <source>
        <dbReference type="Proteomes" id="UP000278398"/>
    </source>
</evidence>
<keyword evidence="5 10" id="KW-0812">Transmembrane</keyword>
<dbReference type="AlphaFoldDB" id="A0A3R9YE49"/>
<evidence type="ECO:0000256" key="2">
    <source>
        <dbReference type="ARBA" id="ARBA00009772"/>
    </source>
</evidence>
<evidence type="ECO:0000313" key="11">
    <source>
        <dbReference type="EMBL" id="RST85561.1"/>
    </source>
</evidence>
<dbReference type="GO" id="GO:0005886">
    <property type="term" value="C:plasma membrane"/>
    <property type="evidence" value="ECO:0007669"/>
    <property type="project" value="UniProtKB-SubCell"/>
</dbReference>
<evidence type="ECO:0000256" key="9">
    <source>
        <dbReference type="NCBIfam" id="TIGR01400"/>
    </source>
</evidence>
<feature type="transmembrane region" description="Helical" evidence="10">
    <location>
        <begin position="37"/>
        <end position="55"/>
    </location>
</feature>
<accession>A0A3R9YE49</accession>
<dbReference type="OrthoDB" id="9779817at2"/>
<keyword evidence="11" id="KW-0969">Cilium</keyword>
<reference evidence="11 12" key="1">
    <citation type="submission" date="2018-12" db="EMBL/GenBank/DDBJ databases">
        <title>Mesorhizobium carbonis sp. nov., isolated from coal mine water.</title>
        <authorList>
            <person name="Xin W."/>
            <person name="Xu Z."/>
            <person name="Xiang F."/>
            <person name="Zhang J."/>
            <person name="Xi L."/>
            <person name="Liu J."/>
        </authorList>
    </citation>
    <scope>NUCLEOTIDE SEQUENCE [LARGE SCALE GENOMIC DNA]</scope>
    <source>
        <strain evidence="11 12">B2.3</strain>
    </source>
</reference>
<feature type="transmembrane region" description="Helical" evidence="10">
    <location>
        <begin position="67"/>
        <end position="86"/>
    </location>
</feature>
<organism evidence="11 12">
    <name type="scientific">Aquibium carbonis</name>
    <dbReference type="NCBI Taxonomy" id="2495581"/>
    <lineage>
        <taxon>Bacteria</taxon>
        <taxon>Pseudomonadati</taxon>
        <taxon>Pseudomonadota</taxon>
        <taxon>Alphaproteobacteria</taxon>
        <taxon>Hyphomicrobiales</taxon>
        <taxon>Phyllobacteriaceae</taxon>
        <taxon>Aquibium</taxon>
    </lineage>
</organism>
<dbReference type="NCBIfam" id="TIGR01400">
    <property type="entry name" value="fliR"/>
    <property type="match status" value="1"/>
</dbReference>
<dbReference type="Pfam" id="PF01311">
    <property type="entry name" value="Bac_export_1"/>
    <property type="match status" value="1"/>
</dbReference>
<dbReference type="RefSeq" id="WP_126700775.1">
    <property type="nucleotide sequence ID" value="NZ_RWKW01000054.1"/>
</dbReference>
<evidence type="ECO:0000256" key="3">
    <source>
        <dbReference type="ARBA" id="ARBA00021717"/>
    </source>
</evidence>
<dbReference type="PRINTS" id="PR00953">
    <property type="entry name" value="TYPE3IMRPROT"/>
</dbReference>
<dbReference type="InterPro" id="IPR006303">
    <property type="entry name" value="FliR"/>
</dbReference>
<evidence type="ECO:0000256" key="6">
    <source>
        <dbReference type="ARBA" id="ARBA00022989"/>
    </source>
</evidence>
<keyword evidence="11" id="KW-0282">Flagellum</keyword>
<sequence>MTLPSEQLLLAAFLAFCRVGACFMIMPGLSSVRVPLQVRLFVAIAATFAITVHLWDSLTPFVSREPAVLVGMVVSELLIGALIGLVTRIYVLALQFVGSTIAMVSGYGNMVTGAVEENDAQAAITNLITFSALMLLFIMNFHHDVIKALVNSYRVAPPNLLFNPASALTDIADTLGESFMVMVQLGSPFIAYGIVVNLAVGLLNKLTPQIPIYFISLPFVLVGGLLLMYLGIGPLLRLFAEGFVPMTVGR</sequence>
<evidence type="ECO:0000256" key="10">
    <source>
        <dbReference type="RuleBase" id="RU362071"/>
    </source>
</evidence>
<keyword evidence="4 10" id="KW-1003">Cell membrane</keyword>
<protein>
    <recommendedName>
        <fullName evidence="3 9">Flagellar biosynthetic protein FliR</fullName>
    </recommendedName>
</protein>
<keyword evidence="11" id="KW-0966">Cell projection</keyword>
<feature type="transmembrane region" description="Helical" evidence="10">
    <location>
        <begin position="123"/>
        <end position="142"/>
    </location>
</feature>
<keyword evidence="7 10" id="KW-0472">Membrane</keyword>
<dbReference type="GO" id="GO:0009425">
    <property type="term" value="C:bacterial-type flagellum basal body"/>
    <property type="evidence" value="ECO:0007669"/>
    <property type="project" value="UniProtKB-SubCell"/>
</dbReference>
<name>A0A3R9YE49_9HYPH</name>
<dbReference type="GO" id="GO:0006605">
    <property type="term" value="P:protein targeting"/>
    <property type="evidence" value="ECO:0007669"/>
    <property type="project" value="UniProtKB-UniRule"/>
</dbReference>
<evidence type="ECO:0000256" key="5">
    <source>
        <dbReference type="ARBA" id="ARBA00022692"/>
    </source>
</evidence>